<sequence length="230" mass="26940">MKNTNTSRNPIRQRRPFVPYFRRRPRERPGFNQKVLFERYTYRGALRIKISYSSNLVSRVFFMALGALRDRLTVFSQEQIFFYSLKVTSEMNKKLDIHQFHYQQEMNLDHHFQKLLLPILVDIWELPKVVLGGQKIIQSLEYHGQIRVLSVNLGSSHNFHLTSHRPVRPHFIGAKSIKHTAPVDIVCVDIVLILADIWVSVVYHRTIPSAFSHVMFQIGGNFEPSDVRLT</sequence>
<name>A0A0C2MVH4_THEKT</name>
<comment type="caution">
    <text evidence="1">The sequence shown here is derived from an EMBL/GenBank/DDBJ whole genome shotgun (WGS) entry which is preliminary data.</text>
</comment>
<dbReference type="Proteomes" id="UP000031668">
    <property type="component" value="Unassembled WGS sequence"/>
</dbReference>
<protein>
    <submittedName>
        <fullName evidence="1">Uncharacterized protein</fullName>
    </submittedName>
</protein>
<dbReference type="EMBL" id="JWZT01003747">
    <property type="protein sequence ID" value="KII65612.1"/>
    <property type="molecule type" value="Genomic_DNA"/>
</dbReference>
<accession>A0A0C2MVH4</accession>
<evidence type="ECO:0000313" key="2">
    <source>
        <dbReference type="Proteomes" id="UP000031668"/>
    </source>
</evidence>
<gene>
    <name evidence="1" type="ORF">RF11_10050</name>
</gene>
<keyword evidence="2" id="KW-1185">Reference proteome</keyword>
<proteinExistence type="predicted"/>
<dbReference type="AlphaFoldDB" id="A0A0C2MVH4"/>
<evidence type="ECO:0000313" key="1">
    <source>
        <dbReference type="EMBL" id="KII65612.1"/>
    </source>
</evidence>
<organism evidence="1 2">
    <name type="scientific">Thelohanellus kitauei</name>
    <name type="common">Myxosporean</name>
    <dbReference type="NCBI Taxonomy" id="669202"/>
    <lineage>
        <taxon>Eukaryota</taxon>
        <taxon>Metazoa</taxon>
        <taxon>Cnidaria</taxon>
        <taxon>Myxozoa</taxon>
        <taxon>Myxosporea</taxon>
        <taxon>Bivalvulida</taxon>
        <taxon>Platysporina</taxon>
        <taxon>Myxobolidae</taxon>
        <taxon>Thelohanellus</taxon>
    </lineage>
</organism>
<reference evidence="1 2" key="1">
    <citation type="journal article" date="2014" name="Genome Biol. Evol.">
        <title>The genome of the myxosporean Thelohanellus kitauei shows adaptations to nutrient acquisition within its fish host.</title>
        <authorList>
            <person name="Yang Y."/>
            <person name="Xiong J."/>
            <person name="Zhou Z."/>
            <person name="Huo F."/>
            <person name="Miao W."/>
            <person name="Ran C."/>
            <person name="Liu Y."/>
            <person name="Zhang J."/>
            <person name="Feng J."/>
            <person name="Wang M."/>
            <person name="Wang M."/>
            <person name="Wang L."/>
            <person name="Yao B."/>
        </authorList>
    </citation>
    <scope>NUCLEOTIDE SEQUENCE [LARGE SCALE GENOMIC DNA]</scope>
    <source>
        <strain evidence="1">Wuqing</strain>
    </source>
</reference>